<dbReference type="AlphaFoldDB" id="A0A7K4AHX3"/>
<dbReference type="SMART" id="SM00529">
    <property type="entry name" value="HTH_DTXR"/>
    <property type="match status" value="1"/>
</dbReference>
<accession>A0A7K4AHX3</accession>
<evidence type="ECO:0000313" key="7">
    <source>
        <dbReference type="Proteomes" id="UP000544742"/>
    </source>
</evidence>
<dbReference type="PANTHER" id="PTHR33238">
    <property type="entry name" value="IRON (METAL) DEPENDENT REPRESSOR, DTXR FAMILY"/>
    <property type="match status" value="1"/>
</dbReference>
<dbReference type="InterPro" id="IPR022687">
    <property type="entry name" value="HTH_DTXR"/>
</dbReference>
<dbReference type="Proteomes" id="UP000544742">
    <property type="component" value="Unassembled WGS sequence"/>
</dbReference>
<dbReference type="InterPro" id="IPR022689">
    <property type="entry name" value="Iron_dep_repressor"/>
</dbReference>
<dbReference type="GO" id="GO:0046983">
    <property type="term" value="F:protein dimerization activity"/>
    <property type="evidence" value="ECO:0007669"/>
    <property type="project" value="InterPro"/>
</dbReference>
<dbReference type="EMBL" id="JAAYUN010000096">
    <property type="protein sequence ID" value="NLJ22576.1"/>
    <property type="molecule type" value="Genomic_DNA"/>
</dbReference>
<evidence type="ECO:0000256" key="4">
    <source>
        <dbReference type="ARBA" id="ARBA00023163"/>
    </source>
</evidence>
<evidence type="ECO:0000256" key="1">
    <source>
        <dbReference type="ARBA" id="ARBA00007871"/>
    </source>
</evidence>
<sequence length="168" mass="19006">MRKKTVEEYIEVIFALEREEGRATTGRIASEMNVKPSSATEMLQKLQKEGFLQYESYAGATLTESGRRLALELNGKHEAIADFLAIIGVDRAVAERDACQIEHHVGRETMERLERFVEFAGHFPDRPGWMECFQKYCETGRVEDCDQCPCGKSGNESPPAFGSPERRI</sequence>
<dbReference type="InterPro" id="IPR036388">
    <property type="entry name" value="WH-like_DNA-bd_sf"/>
</dbReference>
<evidence type="ECO:0000256" key="2">
    <source>
        <dbReference type="ARBA" id="ARBA00023015"/>
    </source>
</evidence>
<organism evidence="6 7">
    <name type="scientific">Methanothrix soehngenii</name>
    <name type="common">Methanosaeta concilii</name>
    <dbReference type="NCBI Taxonomy" id="2223"/>
    <lineage>
        <taxon>Archaea</taxon>
        <taxon>Methanobacteriati</taxon>
        <taxon>Methanobacteriota</taxon>
        <taxon>Stenosarchaea group</taxon>
        <taxon>Methanomicrobia</taxon>
        <taxon>Methanotrichales</taxon>
        <taxon>Methanotrichaceae</taxon>
        <taxon>Methanothrix</taxon>
    </lineage>
</organism>
<keyword evidence="3" id="KW-0238">DNA-binding</keyword>
<evidence type="ECO:0000313" key="6">
    <source>
        <dbReference type="EMBL" id="NLJ22576.1"/>
    </source>
</evidence>
<evidence type="ECO:0000256" key="3">
    <source>
        <dbReference type="ARBA" id="ARBA00023125"/>
    </source>
</evidence>
<dbReference type="InterPro" id="IPR036421">
    <property type="entry name" value="Fe_dep_repressor_sf"/>
</dbReference>
<reference evidence="6 7" key="1">
    <citation type="journal article" date="2020" name="Biotechnol. Biofuels">
        <title>New insights from the biogas microbiome by comprehensive genome-resolved metagenomics of nearly 1600 species originating from multiple anaerobic digesters.</title>
        <authorList>
            <person name="Campanaro S."/>
            <person name="Treu L."/>
            <person name="Rodriguez-R L.M."/>
            <person name="Kovalovszki A."/>
            <person name="Ziels R.M."/>
            <person name="Maus I."/>
            <person name="Zhu X."/>
            <person name="Kougias P.G."/>
            <person name="Basile A."/>
            <person name="Luo G."/>
            <person name="Schluter A."/>
            <person name="Konstantinidis K.T."/>
            <person name="Angelidaki I."/>
        </authorList>
    </citation>
    <scope>NUCLEOTIDE SEQUENCE [LARGE SCALE GENOMIC DNA]</scope>
    <source>
        <strain evidence="6">AS27yjCOA_157</strain>
    </source>
</reference>
<dbReference type="Pfam" id="PF01325">
    <property type="entry name" value="Fe_dep_repress"/>
    <property type="match status" value="1"/>
</dbReference>
<dbReference type="Gene3D" id="1.10.10.10">
    <property type="entry name" value="Winged helix-like DNA-binding domain superfamily/Winged helix DNA-binding domain"/>
    <property type="match status" value="1"/>
</dbReference>
<dbReference type="GO" id="GO:0003700">
    <property type="term" value="F:DNA-binding transcription factor activity"/>
    <property type="evidence" value="ECO:0007669"/>
    <property type="project" value="InterPro"/>
</dbReference>
<dbReference type="Pfam" id="PF02742">
    <property type="entry name" value="Fe_dep_repr_C"/>
    <property type="match status" value="1"/>
</dbReference>
<protein>
    <submittedName>
        <fullName evidence="6">Metal-dependent transcriptional regulator</fullName>
    </submittedName>
</protein>
<keyword evidence="4" id="KW-0804">Transcription</keyword>
<comment type="caution">
    <text evidence="6">The sequence shown here is derived from an EMBL/GenBank/DDBJ whole genome shotgun (WGS) entry which is preliminary data.</text>
</comment>
<dbReference type="SUPFAM" id="SSF47979">
    <property type="entry name" value="Iron-dependent repressor protein, dimerization domain"/>
    <property type="match status" value="1"/>
</dbReference>
<feature type="domain" description="HTH dtxR-type" evidence="5">
    <location>
        <begin position="1"/>
        <end position="63"/>
    </location>
</feature>
<keyword evidence="2" id="KW-0805">Transcription regulation</keyword>
<dbReference type="PANTHER" id="PTHR33238:SF7">
    <property type="entry name" value="IRON-DEPENDENT TRANSCRIPTIONAL REGULATOR"/>
    <property type="match status" value="1"/>
</dbReference>
<dbReference type="PROSITE" id="PS50944">
    <property type="entry name" value="HTH_DTXR"/>
    <property type="match status" value="1"/>
</dbReference>
<dbReference type="RefSeq" id="WP_420538696.1">
    <property type="nucleotide sequence ID" value="NZ_CAJYDL010000001.1"/>
</dbReference>
<dbReference type="GO" id="GO:0003677">
    <property type="term" value="F:DNA binding"/>
    <property type="evidence" value="ECO:0007669"/>
    <property type="project" value="UniProtKB-KW"/>
</dbReference>
<gene>
    <name evidence="6" type="ORF">GX426_05655</name>
</gene>
<dbReference type="Gene3D" id="1.10.60.10">
    <property type="entry name" value="Iron dependent repressor, metal binding and dimerisation domain"/>
    <property type="match status" value="1"/>
</dbReference>
<proteinExistence type="inferred from homology"/>
<dbReference type="InterPro" id="IPR050536">
    <property type="entry name" value="DtxR_MntR_Metal-Reg"/>
</dbReference>
<dbReference type="InterPro" id="IPR001367">
    <property type="entry name" value="Fe_dep_repressor"/>
</dbReference>
<dbReference type="GO" id="GO:0046914">
    <property type="term" value="F:transition metal ion binding"/>
    <property type="evidence" value="ECO:0007669"/>
    <property type="project" value="InterPro"/>
</dbReference>
<dbReference type="InterPro" id="IPR036390">
    <property type="entry name" value="WH_DNA-bd_sf"/>
</dbReference>
<dbReference type="SUPFAM" id="SSF46785">
    <property type="entry name" value="Winged helix' DNA-binding domain"/>
    <property type="match status" value="1"/>
</dbReference>
<comment type="similarity">
    <text evidence="1">Belongs to the DtxR/MntR family.</text>
</comment>
<name>A0A7K4AHX3_METSH</name>
<evidence type="ECO:0000259" key="5">
    <source>
        <dbReference type="PROSITE" id="PS50944"/>
    </source>
</evidence>